<dbReference type="InterPro" id="IPR001841">
    <property type="entry name" value="Znf_RING"/>
</dbReference>
<name>A0A8W8K3K6_MAGGI</name>
<evidence type="ECO:0000256" key="11">
    <source>
        <dbReference type="ARBA" id="ARBA00022771"/>
    </source>
</evidence>
<evidence type="ECO:0000256" key="14">
    <source>
        <dbReference type="ARBA" id="ARBA00022989"/>
    </source>
</evidence>
<keyword evidence="8" id="KW-0879">Wnt signaling pathway</keyword>
<comment type="pathway">
    <text evidence="3">Protein modification; protein ubiquitination.</text>
</comment>
<keyword evidence="7" id="KW-0808">Transferase</keyword>
<dbReference type="InterPro" id="IPR013087">
    <property type="entry name" value="Znf_C2H2_type"/>
</dbReference>
<evidence type="ECO:0000256" key="17">
    <source>
        <dbReference type="SAM" id="MobiDB-lite"/>
    </source>
</evidence>
<dbReference type="GO" id="GO:0016055">
    <property type="term" value="P:Wnt signaling pathway"/>
    <property type="evidence" value="ECO:0007669"/>
    <property type="project" value="UniProtKB-KW"/>
</dbReference>
<keyword evidence="21" id="KW-1185">Reference proteome</keyword>
<evidence type="ECO:0000259" key="19">
    <source>
        <dbReference type="PROSITE" id="PS50089"/>
    </source>
</evidence>
<dbReference type="EnsemblMetazoa" id="G22284.1">
    <property type="protein sequence ID" value="G22284.1:cds"/>
    <property type="gene ID" value="G22284"/>
</dbReference>
<feature type="domain" description="RING-type" evidence="19">
    <location>
        <begin position="231"/>
        <end position="271"/>
    </location>
</feature>
<dbReference type="SMART" id="SM00184">
    <property type="entry name" value="RING"/>
    <property type="match status" value="1"/>
</dbReference>
<protein>
    <recommendedName>
        <fullName evidence="5">RING-type E3 ubiquitin transferase</fullName>
        <ecNumber evidence="5">2.3.2.27</ecNumber>
    </recommendedName>
</protein>
<dbReference type="PROSITE" id="PS50089">
    <property type="entry name" value="ZF_RING_2"/>
    <property type="match status" value="1"/>
</dbReference>
<keyword evidence="6" id="KW-1003">Cell membrane</keyword>
<dbReference type="GO" id="GO:0030178">
    <property type="term" value="P:negative regulation of Wnt signaling pathway"/>
    <property type="evidence" value="ECO:0007669"/>
    <property type="project" value="UniProtKB-ARBA"/>
</dbReference>
<comment type="subcellular location">
    <subcellularLocation>
        <location evidence="2">Cell membrane</location>
        <topology evidence="2">Single-pass type I membrane protein</topology>
    </subcellularLocation>
</comment>
<dbReference type="PANTHER" id="PTHR16200">
    <property type="entry name" value="RING ZINC FINGER"/>
    <property type="match status" value="1"/>
</dbReference>
<dbReference type="InterPro" id="IPR051073">
    <property type="entry name" value="ZNRF3_Arkadia_E3_ligases"/>
</dbReference>
<keyword evidence="13" id="KW-0862">Zinc</keyword>
<dbReference type="AlphaFoldDB" id="A0A8W8K3K6"/>
<dbReference type="PROSITE" id="PS00028">
    <property type="entry name" value="ZINC_FINGER_C2H2_1"/>
    <property type="match status" value="1"/>
</dbReference>
<evidence type="ECO:0000256" key="9">
    <source>
        <dbReference type="ARBA" id="ARBA00022692"/>
    </source>
</evidence>
<evidence type="ECO:0000256" key="7">
    <source>
        <dbReference type="ARBA" id="ARBA00022679"/>
    </source>
</evidence>
<dbReference type="Pfam" id="PF13639">
    <property type="entry name" value="zf-RING_2"/>
    <property type="match status" value="1"/>
</dbReference>
<evidence type="ECO:0000256" key="13">
    <source>
        <dbReference type="ARBA" id="ARBA00022833"/>
    </source>
</evidence>
<keyword evidence="11 16" id="KW-0479">Metal-binding</keyword>
<evidence type="ECO:0000256" key="1">
    <source>
        <dbReference type="ARBA" id="ARBA00000900"/>
    </source>
</evidence>
<organism evidence="20 21">
    <name type="scientific">Magallana gigas</name>
    <name type="common">Pacific oyster</name>
    <name type="synonym">Crassostrea gigas</name>
    <dbReference type="NCBI Taxonomy" id="29159"/>
    <lineage>
        <taxon>Eukaryota</taxon>
        <taxon>Metazoa</taxon>
        <taxon>Spiralia</taxon>
        <taxon>Lophotrochozoa</taxon>
        <taxon>Mollusca</taxon>
        <taxon>Bivalvia</taxon>
        <taxon>Autobranchia</taxon>
        <taxon>Pteriomorphia</taxon>
        <taxon>Ostreida</taxon>
        <taxon>Ostreoidea</taxon>
        <taxon>Ostreidae</taxon>
        <taxon>Magallana</taxon>
    </lineage>
</organism>
<dbReference type="InterPro" id="IPR013083">
    <property type="entry name" value="Znf_RING/FYVE/PHD"/>
</dbReference>
<feature type="transmembrane region" description="Helical" evidence="18">
    <location>
        <begin position="156"/>
        <end position="175"/>
    </location>
</feature>
<keyword evidence="9 18" id="KW-0812">Transmembrane</keyword>
<keyword evidence="12" id="KW-0833">Ubl conjugation pathway</keyword>
<evidence type="ECO:0000313" key="21">
    <source>
        <dbReference type="Proteomes" id="UP000005408"/>
    </source>
</evidence>
<dbReference type="Proteomes" id="UP000005408">
    <property type="component" value="Unassembled WGS sequence"/>
</dbReference>
<evidence type="ECO:0000256" key="16">
    <source>
        <dbReference type="PROSITE-ProRule" id="PRU00175"/>
    </source>
</evidence>
<evidence type="ECO:0000256" key="2">
    <source>
        <dbReference type="ARBA" id="ARBA00004251"/>
    </source>
</evidence>
<sequence>MHKSDRNGEYTTEVEKLLGYFTTAGSMVSAEGQVFQIHPLSICSNELSTELFPYGWVGVMRLEQMDTPCMSLFQQAMKAIKNGATAVIFDISEVPQAIKQLERPTDVQLERPVIIIQGAHAKKLMNIIRTVQDARARIRSKHVEVSTDVSKEYFDMWIFVAVFVFVCIVIIVIVIKIKLRNRETEVSMPELAKRAISKLETRKYKFPSAKVIRVPSPVSDVYSCGSGLEQCAICLDEYKESQVLRVMPCSHEFHKDCVDPWLVANRTCPLCMFNIVANDTADQPVHSVERQDNQSTTLYDPHRINLQRNPSYDVYQQIQHPSYLQYIQPSSSGERNHRSDRPGVHGRTPVPINNGCPSCEGTVGSSPSSGSSYLREYCAAALPTQSFQRPCVYHNYPKYSKQTYHHKHCCYRYMEKGLAFHCSNSSHKVHRCSFPKCVSSYSHRKVCFQHHRKSFHDYSRNKVCPHQCPRCRLSAKAWESDSESSTSESGRNVSIKAVYGSCSSTDSSQGNPSVDSLEQVVCRLCNPLDSNQSTYGSSDQRDMTDSSSCDSNVFASVDQTGGSKTTPWPSETVYMEKERGTIIQSKATLETLPTTQCFNFNPEWENENMCSCTSSNNEGDDHSNESDSTLNLSGVSAGACSSLTSSINTLDGTPQTCHCDSPDLSLSEISGISAYISNENLNSNTSHEPLLPKTVSCEQLNVCPASKLTCMSLNYMRLHDAFNGPAEMCSSEQTIGCDQVVNPNYKQLTEASSCLSSGNQFQTSAQSRLPKQSVVIYSEPDGICKVSTELHQPQNLL</sequence>
<dbReference type="GO" id="GO:0005886">
    <property type="term" value="C:plasma membrane"/>
    <property type="evidence" value="ECO:0007669"/>
    <property type="project" value="UniProtKB-SubCell"/>
</dbReference>
<evidence type="ECO:0000256" key="18">
    <source>
        <dbReference type="SAM" id="Phobius"/>
    </source>
</evidence>
<evidence type="ECO:0000256" key="3">
    <source>
        <dbReference type="ARBA" id="ARBA00004906"/>
    </source>
</evidence>
<evidence type="ECO:0000256" key="8">
    <source>
        <dbReference type="ARBA" id="ARBA00022687"/>
    </source>
</evidence>
<feature type="region of interest" description="Disordered" evidence="17">
    <location>
        <begin position="328"/>
        <end position="349"/>
    </location>
</feature>
<reference evidence="20" key="1">
    <citation type="submission" date="2022-08" db="UniProtKB">
        <authorList>
            <consortium name="EnsemblMetazoa"/>
        </authorList>
    </citation>
    <scope>IDENTIFICATION</scope>
    <source>
        <strain evidence="20">05x7-T-G4-1.051#20</strain>
    </source>
</reference>
<comment type="catalytic activity">
    <reaction evidence="1">
        <text>S-ubiquitinyl-[E2 ubiquitin-conjugating enzyme]-L-cysteine + [acceptor protein]-L-lysine = [E2 ubiquitin-conjugating enzyme]-L-cysteine + N(6)-ubiquitinyl-[acceptor protein]-L-lysine.</text>
        <dbReference type="EC" id="2.3.2.27"/>
    </reaction>
</comment>
<keyword evidence="10" id="KW-0732">Signal</keyword>
<dbReference type="Gene3D" id="3.30.40.10">
    <property type="entry name" value="Zinc/RING finger domain, C3HC4 (zinc finger)"/>
    <property type="match status" value="1"/>
</dbReference>
<feature type="compositionally biased region" description="Basic and acidic residues" evidence="17">
    <location>
        <begin position="334"/>
        <end position="343"/>
    </location>
</feature>
<proteinExistence type="inferred from homology"/>
<dbReference type="InterPro" id="IPR040700">
    <property type="entry name" value="ZNRF-3_ecto"/>
</dbReference>
<accession>A0A8W8K3K6</accession>
<evidence type="ECO:0000256" key="4">
    <source>
        <dbReference type="ARBA" id="ARBA00008759"/>
    </source>
</evidence>
<dbReference type="Pfam" id="PF18212">
    <property type="entry name" value="ZNRF_3_ecto"/>
    <property type="match status" value="1"/>
</dbReference>
<evidence type="ECO:0000256" key="15">
    <source>
        <dbReference type="ARBA" id="ARBA00023136"/>
    </source>
</evidence>
<comment type="similarity">
    <text evidence="4">Belongs to the ZNRF3 family.</text>
</comment>
<dbReference type="Gene3D" id="3.50.30.30">
    <property type="match status" value="1"/>
</dbReference>
<evidence type="ECO:0000256" key="12">
    <source>
        <dbReference type="ARBA" id="ARBA00022786"/>
    </source>
</evidence>
<dbReference type="EC" id="2.3.2.27" evidence="5"/>
<keyword evidence="15 18" id="KW-0472">Membrane</keyword>
<evidence type="ECO:0000256" key="10">
    <source>
        <dbReference type="ARBA" id="ARBA00022729"/>
    </source>
</evidence>
<dbReference type="GO" id="GO:0061630">
    <property type="term" value="F:ubiquitin protein ligase activity"/>
    <property type="evidence" value="ECO:0007669"/>
    <property type="project" value="UniProtKB-EC"/>
</dbReference>
<evidence type="ECO:0000256" key="6">
    <source>
        <dbReference type="ARBA" id="ARBA00022475"/>
    </source>
</evidence>
<dbReference type="SUPFAM" id="SSF57850">
    <property type="entry name" value="RING/U-box"/>
    <property type="match status" value="1"/>
</dbReference>
<keyword evidence="14 18" id="KW-1133">Transmembrane helix</keyword>
<evidence type="ECO:0000256" key="5">
    <source>
        <dbReference type="ARBA" id="ARBA00012483"/>
    </source>
</evidence>
<dbReference type="GO" id="GO:0008270">
    <property type="term" value="F:zinc ion binding"/>
    <property type="evidence" value="ECO:0007669"/>
    <property type="project" value="UniProtKB-KW"/>
</dbReference>
<evidence type="ECO:0000313" key="20">
    <source>
        <dbReference type="EnsemblMetazoa" id="G22284.1:cds"/>
    </source>
</evidence>
<keyword evidence="11 16" id="KW-0863">Zinc-finger</keyword>